<name>A0ABY9AKA4_PARCI</name>
<keyword evidence="2" id="KW-1185">Reference proteome</keyword>
<proteinExistence type="predicted"/>
<reference evidence="1 2" key="1">
    <citation type="submission" date="2023-06" db="EMBL/GenBank/DDBJ databases">
        <authorList>
            <person name="Ham H."/>
            <person name="Park D.S."/>
        </authorList>
    </citation>
    <scope>NUCLEOTIDE SEQUENCE [LARGE SCALE GENOMIC DNA]</scope>
    <source>
        <strain evidence="1 2">KACC 17005</strain>
    </source>
</reference>
<evidence type="ECO:0000313" key="2">
    <source>
        <dbReference type="Proteomes" id="UP001242732"/>
    </source>
</evidence>
<sequence>MYLHIETGAYPLTEQDVIARHPECSFPVPFSAPDGYLLVEATAQPAHDAAAERTVELPPLEVGGVWRQTWAVVPLTAEEIEAREREAARDVQRARGMKIAAINSEYERRTAAISASYPSAERESWPVQTREARALQADDAAATPWIDAAAAARGLDRAELARRIVALDMAYRSVHGALSGTRQRLEELAWTAADIEQIEAIDEAAGWPT</sequence>
<dbReference type="Proteomes" id="UP001242732">
    <property type="component" value="Chromosome"/>
</dbReference>
<protein>
    <recommendedName>
        <fullName evidence="3">DUF4376 domain-containing protein</fullName>
    </recommendedName>
</protein>
<accession>A0ABY9AKA4</accession>
<evidence type="ECO:0008006" key="3">
    <source>
        <dbReference type="Google" id="ProtNLM"/>
    </source>
</evidence>
<dbReference type="RefSeq" id="WP_011794919.1">
    <property type="nucleotide sequence ID" value="NZ_CP023687.1"/>
</dbReference>
<organism evidence="1 2">
    <name type="scientific">Paracidovorax citrulli</name>
    <name type="common">Acidovorax citrulli</name>
    <dbReference type="NCBI Taxonomy" id="80869"/>
    <lineage>
        <taxon>Bacteria</taxon>
        <taxon>Pseudomonadati</taxon>
        <taxon>Pseudomonadota</taxon>
        <taxon>Betaproteobacteria</taxon>
        <taxon>Burkholderiales</taxon>
        <taxon>Comamonadaceae</taxon>
        <taxon>Paracidovorax</taxon>
    </lineage>
</organism>
<gene>
    <name evidence="1" type="ORF">QRO08_15745</name>
</gene>
<evidence type="ECO:0000313" key="1">
    <source>
        <dbReference type="EMBL" id="WIY47282.1"/>
    </source>
</evidence>
<dbReference type="EMBL" id="CP127363">
    <property type="protein sequence ID" value="WIY47282.1"/>
    <property type="molecule type" value="Genomic_DNA"/>
</dbReference>